<dbReference type="InterPro" id="IPR050300">
    <property type="entry name" value="GDXG_lipolytic_enzyme"/>
</dbReference>
<dbReference type="GO" id="GO:0016787">
    <property type="term" value="F:hydrolase activity"/>
    <property type="evidence" value="ECO:0007669"/>
    <property type="project" value="UniProtKB-KW"/>
</dbReference>
<dbReference type="Gene3D" id="3.40.50.1820">
    <property type="entry name" value="alpha/beta hydrolase"/>
    <property type="match status" value="1"/>
</dbReference>
<dbReference type="SUPFAM" id="SSF53474">
    <property type="entry name" value="alpha/beta-Hydrolases"/>
    <property type="match status" value="1"/>
</dbReference>
<dbReference type="Proteomes" id="UP001323798">
    <property type="component" value="Chromosome"/>
</dbReference>
<dbReference type="InterPro" id="IPR013094">
    <property type="entry name" value="AB_hydrolase_3"/>
</dbReference>
<dbReference type="Pfam" id="PF07859">
    <property type="entry name" value="Abhydrolase_3"/>
    <property type="match status" value="1"/>
</dbReference>
<comment type="similarity">
    <text evidence="1">Belongs to the 'GDXG' lipolytic enzyme family.</text>
</comment>
<accession>A0ABZ0SK23</accession>
<gene>
    <name evidence="5" type="ORF">SM116_17025</name>
</gene>
<keyword evidence="6" id="KW-1185">Reference proteome</keyword>
<evidence type="ECO:0000256" key="3">
    <source>
        <dbReference type="PROSITE-ProRule" id="PRU10038"/>
    </source>
</evidence>
<dbReference type="InterPro" id="IPR029058">
    <property type="entry name" value="AB_hydrolase_fold"/>
</dbReference>
<name>A0ABZ0SK23_9MICO</name>
<evidence type="ECO:0000256" key="2">
    <source>
        <dbReference type="ARBA" id="ARBA00022801"/>
    </source>
</evidence>
<evidence type="ECO:0000313" key="5">
    <source>
        <dbReference type="EMBL" id="WPR89438.1"/>
    </source>
</evidence>
<dbReference type="PANTHER" id="PTHR48081:SF8">
    <property type="entry name" value="ALPHA_BETA HYDROLASE FOLD-3 DOMAIN-CONTAINING PROTEIN-RELATED"/>
    <property type="match status" value="1"/>
</dbReference>
<dbReference type="PANTHER" id="PTHR48081">
    <property type="entry name" value="AB HYDROLASE SUPERFAMILY PROTEIN C4A8.06C"/>
    <property type="match status" value="1"/>
</dbReference>
<dbReference type="PROSITE" id="PS01174">
    <property type="entry name" value="LIPASE_GDXG_SER"/>
    <property type="match status" value="1"/>
</dbReference>
<sequence length="297" mass="31371">MSVRALALDSILKRVFARGNGNADVREEVARRRAGTHPVAAPVPQGVSRKFDVATSSEEDSPVVRLTHPGGQRRRAVVYLPGGGYAQPISAQHWAAIARFARAADIDAVVPCYEVAPVGDAERAHRLVAQTLARTITRYGHGEVLLAGDSAGAGLALSALQRHPDGVRAAVLLNPWLDVEIRHPAASVIEDWDVILHIDELRAWGKVWAGDLSTGDPAVSPLRGSFDGLPPVHIVTEGRDLLMPDAMDAHRLLAAAGNAGSLTYSPDGNHAVGLLGNTTPEGARAFAAIVRALRGSP</sequence>
<dbReference type="RefSeq" id="WP_320942154.1">
    <property type="nucleotide sequence ID" value="NZ_BAABEU010000001.1"/>
</dbReference>
<protein>
    <submittedName>
        <fullName evidence="5">Alpha/beta hydrolase</fullName>
    </submittedName>
</protein>
<feature type="active site" evidence="3">
    <location>
        <position position="150"/>
    </location>
</feature>
<evidence type="ECO:0000259" key="4">
    <source>
        <dbReference type="Pfam" id="PF07859"/>
    </source>
</evidence>
<proteinExistence type="inferred from homology"/>
<dbReference type="EMBL" id="CP139368">
    <property type="protein sequence ID" value="WPR89438.1"/>
    <property type="molecule type" value="Genomic_DNA"/>
</dbReference>
<feature type="domain" description="Alpha/beta hydrolase fold-3" evidence="4">
    <location>
        <begin position="77"/>
        <end position="271"/>
    </location>
</feature>
<dbReference type="InterPro" id="IPR033140">
    <property type="entry name" value="Lipase_GDXG_put_SER_AS"/>
</dbReference>
<evidence type="ECO:0000256" key="1">
    <source>
        <dbReference type="ARBA" id="ARBA00010515"/>
    </source>
</evidence>
<keyword evidence="2 5" id="KW-0378">Hydrolase</keyword>
<organism evidence="5 6">
    <name type="scientific">Microbacterium rhizosphaerae</name>
    <dbReference type="NCBI Taxonomy" id="1678237"/>
    <lineage>
        <taxon>Bacteria</taxon>
        <taxon>Bacillati</taxon>
        <taxon>Actinomycetota</taxon>
        <taxon>Actinomycetes</taxon>
        <taxon>Micrococcales</taxon>
        <taxon>Microbacteriaceae</taxon>
        <taxon>Microbacterium</taxon>
    </lineage>
</organism>
<reference evidence="5 6" key="1">
    <citation type="submission" date="2023-11" db="EMBL/GenBank/DDBJ databases">
        <title>Genome sequence of Microbacterium rhizosphaerae KACC 19337.</title>
        <authorList>
            <person name="Choi H."/>
            <person name="Kim S."/>
            <person name="Kim Y."/>
            <person name="Kwon S.-W."/>
            <person name="Heo J."/>
        </authorList>
    </citation>
    <scope>NUCLEOTIDE SEQUENCE [LARGE SCALE GENOMIC DNA]</scope>
    <source>
        <strain evidence="5 6">KACC 19337</strain>
    </source>
</reference>
<evidence type="ECO:0000313" key="6">
    <source>
        <dbReference type="Proteomes" id="UP001323798"/>
    </source>
</evidence>